<dbReference type="PANTHER" id="PTHR11706">
    <property type="entry name" value="SOLUTE CARRIER PROTEIN FAMILY 11 MEMBER"/>
    <property type="match status" value="1"/>
</dbReference>
<keyword evidence="4 6" id="KW-1133">Transmembrane helix</keyword>
<proteinExistence type="predicted"/>
<feature type="transmembrane region" description="Helical" evidence="6">
    <location>
        <begin position="280"/>
        <end position="305"/>
    </location>
</feature>
<feature type="transmembrane region" description="Helical" evidence="6">
    <location>
        <begin position="12"/>
        <end position="30"/>
    </location>
</feature>
<sequence length="401" mass="43802">MGRKSITTSRNFINFLKFFGPAWLVMMADMDASSTIGAVETGMSYGYKLVWFLLLLSVPLFIIQEVSGRIGIATGKGLGELVRENYNKKVSTLIALPMFLTDIITYIVEYIGIGIGMAMLGVPLIIGIPIAFILHLLIIIKRKYVVTEKILIAISTTLILGFALTLIVRGLEPSCSIFYFEPTPSYFFFLAANAGAVIMPFMLFFQASATAEKLASLEGFERKLALKFMRIETVIGSVITELLMVMVEMASTGIPDSTNIYSPSDLAKVFFSIAGPYSPYFFGLGLLGAGFLALVVISLGSAWGTAEAFGIPRDKSYKLYLIESVPALLVTLLVPKDMLGNVVLNLLSLFVIILLGPALVMGILANNPRIMREYKSSSLQNVIYWSSITIIFVLGLLGLLP</sequence>
<feature type="transmembrane region" description="Helical" evidence="6">
    <location>
        <begin position="186"/>
        <end position="207"/>
    </location>
</feature>
<keyword evidence="3 6" id="KW-0812">Transmembrane</keyword>
<gene>
    <name evidence="7" type="ORF">D1868_09880</name>
</gene>
<dbReference type="GeneID" id="42799380"/>
<feature type="transmembrane region" description="Helical" evidence="6">
    <location>
        <begin position="50"/>
        <end position="72"/>
    </location>
</feature>
<accession>A0A650CQZ2</accession>
<name>A0A650CQZ2_9CREN</name>
<dbReference type="GO" id="GO:0034755">
    <property type="term" value="P:iron ion transmembrane transport"/>
    <property type="evidence" value="ECO:0007669"/>
    <property type="project" value="TreeGrafter"/>
</dbReference>
<evidence type="ECO:0000256" key="6">
    <source>
        <dbReference type="SAM" id="Phobius"/>
    </source>
</evidence>
<dbReference type="OrthoDB" id="211791at2157"/>
<feature type="transmembrane region" description="Helical" evidence="6">
    <location>
        <begin position="382"/>
        <end position="400"/>
    </location>
</feature>
<dbReference type="Pfam" id="PF01566">
    <property type="entry name" value="Nramp"/>
    <property type="match status" value="1"/>
</dbReference>
<dbReference type="GO" id="GO:0015086">
    <property type="term" value="F:cadmium ion transmembrane transporter activity"/>
    <property type="evidence" value="ECO:0007669"/>
    <property type="project" value="TreeGrafter"/>
</dbReference>
<feature type="transmembrane region" description="Helical" evidence="6">
    <location>
        <begin position="346"/>
        <end position="366"/>
    </location>
</feature>
<dbReference type="Proteomes" id="UP000423396">
    <property type="component" value="Chromosome"/>
</dbReference>
<keyword evidence="5 6" id="KW-0472">Membrane</keyword>
<dbReference type="KEGG" id="sazo:D1868_09880"/>
<feature type="transmembrane region" description="Helical" evidence="6">
    <location>
        <begin position="93"/>
        <end position="113"/>
    </location>
</feature>
<dbReference type="AlphaFoldDB" id="A0A650CQZ2"/>
<evidence type="ECO:0000256" key="2">
    <source>
        <dbReference type="ARBA" id="ARBA00022448"/>
    </source>
</evidence>
<dbReference type="EMBL" id="CP045483">
    <property type="protein sequence ID" value="QGR20264.1"/>
    <property type="molecule type" value="Genomic_DNA"/>
</dbReference>
<evidence type="ECO:0000313" key="7">
    <source>
        <dbReference type="EMBL" id="QGR20264.1"/>
    </source>
</evidence>
<keyword evidence="2" id="KW-0813">Transport</keyword>
<dbReference type="GO" id="GO:0005384">
    <property type="term" value="F:manganese ion transmembrane transporter activity"/>
    <property type="evidence" value="ECO:0007669"/>
    <property type="project" value="TreeGrafter"/>
</dbReference>
<protein>
    <submittedName>
        <fullName evidence="7">Divalent metal cation transporter</fullName>
    </submittedName>
</protein>
<feature type="transmembrane region" description="Helical" evidence="6">
    <location>
        <begin position="150"/>
        <end position="171"/>
    </location>
</feature>
<reference evidence="7 8" key="1">
    <citation type="submission" date="2019-10" db="EMBL/GenBank/DDBJ databases">
        <title>Genome Sequences from Six Type Strain Members of the Archaeal Family Sulfolobaceae: Acidianus ambivalens, Acidianus infernus, Metallosphaera prunae, Stygiolobus azoricus, Sulfolobus metallicus, and Sulfurisphaera ohwakuensis.</title>
        <authorList>
            <person name="Counts J.A."/>
            <person name="Kelly R.M."/>
        </authorList>
    </citation>
    <scope>NUCLEOTIDE SEQUENCE [LARGE SCALE GENOMIC DNA]</scope>
    <source>
        <strain evidence="7 8">FC6</strain>
    </source>
</reference>
<keyword evidence="8" id="KW-1185">Reference proteome</keyword>
<organism evidence="7 8">
    <name type="scientific">Stygiolobus azoricus</name>
    <dbReference type="NCBI Taxonomy" id="41675"/>
    <lineage>
        <taxon>Archaea</taxon>
        <taxon>Thermoproteota</taxon>
        <taxon>Thermoprotei</taxon>
        <taxon>Sulfolobales</taxon>
        <taxon>Sulfolobaceae</taxon>
        <taxon>Stygiolobus</taxon>
    </lineage>
</organism>
<evidence type="ECO:0000313" key="8">
    <source>
        <dbReference type="Proteomes" id="UP000423396"/>
    </source>
</evidence>
<dbReference type="PANTHER" id="PTHR11706:SF33">
    <property type="entry name" value="NATURAL RESISTANCE-ASSOCIATED MACROPHAGE PROTEIN 2"/>
    <property type="match status" value="1"/>
</dbReference>
<evidence type="ECO:0000256" key="3">
    <source>
        <dbReference type="ARBA" id="ARBA00022692"/>
    </source>
</evidence>
<feature type="transmembrane region" description="Helical" evidence="6">
    <location>
        <begin position="119"/>
        <end position="138"/>
    </location>
</feature>
<feature type="transmembrane region" description="Helical" evidence="6">
    <location>
        <begin position="228"/>
        <end position="247"/>
    </location>
</feature>
<evidence type="ECO:0000256" key="5">
    <source>
        <dbReference type="ARBA" id="ARBA00023136"/>
    </source>
</evidence>
<evidence type="ECO:0000256" key="4">
    <source>
        <dbReference type="ARBA" id="ARBA00022989"/>
    </source>
</evidence>
<comment type="subcellular location">
    <subcellularLocation>
        <location evidence="1">Membrane</location>
        <topology evidence="1">Multi-pass membrane protein</topology>
    </subcellularLocation>
</comment>
<feature type="transmembrane region" description="Helical" evidence="6">
    <location>
        <begin position="317"/>
        <end position="334"/>
    </location>
</feature>
<dbReference type="GO" id="GO:0005886">
    <property type="term" value="C:plasma membrane"/>
    <property type="evidence" value="ECO:0007669"/>
    <property type="project" value="TreeGrafter"/>
</dbReference>
<dbReference type="RefSeq" id="WP_156007713.1">
    <property type="nucleotide sequence ID" value="NZ_CP045483.1"/>
</dbReference>
<dbReference type="InterPro" id="IPR001046">
    <property type="entry name" value="NRAMP_fam"/>
</dbReference>
<evidence type="ECO:0000256" key="1">
    <source>
        <dbReference type="ARBA" id="ARBA00004141"/>
    </source>
</evidence>